<gene>
    <name evidence="6" type="ORF">C0J50_23185</name>
</gene>
<accession>A0AAD5AJZ2</accession>
<dbReference type="PROSITE" id="PS51132">
    <property type="entry name" value="OLF"/>
    <property type="match status" value="1"/>
</dbReference>
<evidence type="ECO:0000313" key="6">
    <source>
        <dbReference type="EMBL" id="KAI5617240.1"/>
    </source>
</evidence>
<dbReference type="InterPro" id="IPR003112">
    <property type="entry name" value="Olfac-like_dom"/>
</dbReference>
<evidence type="ECO:0000256" key="1">
    <source>
        <dbReference type="ARBA" id="ARBA00004613"/>
    </source>
</evidence>
<name>A0AAD5AJZ2_SILAS</name>
<dbReference type="SMART" id="SM00284">
    <property type="entry name" value="OLF"/>
    <property type="match status" value="1"/>
</dbReference>
<evidence type="ECO:0000256" key="2">
    <source>
        <dbReference type="ARBA" id="ARBA00022525"/>
    </source>
</evidence>
<organism evidence="6 7">
    <name type="scientific">Silurus asotus</name>
    <name type="common">Amur catfish</name>
    <name type="synonym">Parasilurus asotus</name>
    <dbReference type="NCBI Taxonomy" id="30991"/>
    <lineage>
        <taxon>Eukaryota</taxon>
        <taxon>Metazoa</taxon>
        <taxon>Chordata</taxon>
        <taxon>Craniata</taxon>
        <taxon>Vertebrata</taxon>
        <taxon>Euteleostomi</taxon>
        <taxon>Actinopterygii</taxon>
        <taxon>Neopterygii</taxon>
        <taxon>Teleostei</taxon>
        <taxon>Ostariophysi</taxon>
        <taxon>Siluriformes</taxon>
        <taxon>Siluridae</taxon>
        <taxon>Silurus</taxon>
    </lineage>
</organism>
<keyword evidence="2" id="KW-0964">Secreted</keyword>
<dbReference type="GO" id="GO:0005615">
    <property type="term" value="C:extracellular space"/>
    <property type="evidence" value="ECO:0007669"/>
    <property type="project" value="TreeGrafter"/>
</dbReference>
<evidence type="ECO:0000256" key="4">
    <source>
        <dbReference type="SAM" id="Coils"/>
    </source>
</evidence>
<sequence length="359" mass="41904">MGNTLEIVKKRLEKYQYLKAKDLYDISHLKQLSLEIHQLQDTMSNLQKFKEDVDTVYKNNIFNLEKLREKFRSLNNRVQTCRTIPQNFRSSCSQRMMSNISAPVVVKINPFSTSYIAGAWGHDIYNDTEEIYWIQPLVNSHRLGITVRFYQVYEDFMAGKNHRDETLVNSYTHDYAIQGPGTIVYKGVVYYQCYNTPELCAFDFKTKQFQRLVLPDAGFNNKFPYCYYNCFAWTDINLSADDKGLWVIYATEANHGNIVVSRVDFEDFNVTHTWKTRLFKRSVTNAFMVCGVLYATRFINTYKEEVFYAFDTTTGAEDNTLSLPIEKVAAGVANLHFNPIDKRLYMYNSGYLLAYQADF</sequence>
<reference evidence="6" key="1">
    <citation type="submission" date="2018-07" db="EMBL/GenBank/DDBJ databases">
        <title>Comparative genomics of catfishes provides insights into carnivory and benthic adaptation.</title>
        <authorList>
            <person name="Zhang Y."/>
            <person name="Wang D."/>
            <person name="Peng Z."/>
            <person name="Zheng S."/>
            <person name="Shao F."/>
            <person name="Tao W."/>
        </authorList>
    </citation>
    <scope>NUCLEOTIDE SEQUENCE</scope>
    <source>
        <strain evidence="6">Chongqing</strain>
    </source>
</reference>
<evidence type="ECO:0000256" key="3">
    <source>
        <dbReference type="PROSITE-ProRule" id="PRU00446"/>
    </source>
</evidence>
<dbReference type="Proteomes" id="UP001205998">
    <property type="component" value="Unassembled WGS sequence"/>
</dbReference>
<comment type="caution">
    <text evidence="6">The sequence shown here is derived from an EMBL/GenBank/DDBJ whole genome shotgun (WGS) entry which is preliminary data.</text>
</comment>
<dbReference type="EMBL" id="MU551706">
    <property type="protein sequence ID" value="KAI5617240.1"/>
    <property type="molecule type" value="Genomic_DNA"/>
</dbReference>
<feature type="domain" description="Olfactomedin-like" evidence="5">
    <location>
        <begin position="91"/>
        <end position="359"/>
    </location>
</feature>
<dbReference type="PANTHER" id="PTHR23192">
    <property type="entry name" value="OLFACTOMEDIN-RELATED"/>
    <property type="match status" value="1"/>
</dbReference>
<dbReference type="PANTHER" id="PTHR23192:SF31">
    <property type="entry name" value="OLFACTOMEDIN-4-LIKE"/>
    <property type="match status" value="1"/>
</dbReference>
<feature type="coiled-coil region" evidence="4">
    <location>
        <begin position="29"/>
        <end position="84"/>
    </location>
</feature>
<dbReference type="GO" id="GO:0007165">
    <property type="term" value="P:signal transduction"/>
    <property type="evidence" value="ECO:0007669"/>
    <property type="project" value="TreeGrafter"/>
</dbReference>
<protein>
    <submittedName>
        <fullName evidence="6">Olfactomedin-4-like</fullName>
    </submittedName>
</protein>
<dbReference type="Pfam" id="PF02191">
    <property type="entry name" value="OLF"/>
    <property type="match status" value="1"/>
</dbReference>
<dbReference type="InterPro" id="IPR050605">
    <property type="entry name" value="Olfactomedin-like_domain"/>
</dbReference>
<proteinExistence type="predicted"/>
<keyword evidence="4" id="KW-0175">Coiled coil</keyword>
<comment type="subcellular location">
    <subcellularLocation>
        <location evidence="1">Secreted</location>
    </subcellularLocation>
</comment>
<dbReference type="AlphaFoldDB" id="A0AAD5AJZ2"/>
<evidence type="ECO:0000313" key="7">
    <source>
        <dbReference type="Proteomes" id="UP001205998"/>
    </source>
</evidence>
<comment type="caution">
    <text evidence="3">Lacks conserved residue(s) required for the propagation of feature annotation.</text>
</comment>
<evidence type="ECO:0000259" key="5">
    <source>
        <dbReference type="PROSITE" id="PS51132"/>
    </source>
</evidence>
<keyword evidence="7" id="KW-1185">Reference proteome</keyword>